<proteinExistence type="inferred from homology"/>
<evidence type="ECO:0000256" key="3">
    <source>
        <dbReference type="ARBA" id="ARBA00023315"/>
    </source>
</evidence>
<accession>A0A834Z4T9</accession>
<comment type="similarity">
    <text evidence="1">Belongs to the plant acyltransferase family.</text>
</comment>
<protein>
    <submittedName>
        <fullName evidence="4">Uncharacterized protein</fullName>
    </submittedName>
</protein>
<organism evidence="4 5">
    <name type="scientific">Tetracentron sinense</name>
    <name type="common">Spur-leaf</name>
    <dbReference type="NCBI Taxonomy" id="13715"/>
    <lineage>
        <taxon>Eukaryota</taxon>
        <taxon>Viridiplantae</taxon>
        <taxon>Streptophyta</taxon>
        <taxon>Embryophyta</taxon>
        <taxon>Tracheophyta</taxon>
        <taxon>Spermatophyta</taxon>
        <taxon>Magnoliopsida</taxon>
        <taxon>Trochodendrales</taxon>
        <taxon>Trochodendraceae</taxon>
        <taxon>Tetracentron</taxon>
    </lineage>
</organism>
<evidence type="ECO:0000313" key="5">
    <source>
        <dbReference type="Proteomes" id="UP000655225"/>
    </source>
</evidence>
<keyword evidence="3" id="KW-0012">Acyltransferase</keyword>
<dbReference type="OMA" id="HETIACC"/>
<gene>
    <name evidence="4" type="ORF">HHK36_013803</name>
</gene>
<dbReference type="Proteomes" id="UP000655225">
    <property type="component" value="Unassembled WGS sequence"/>
</dbReference>
<dbReference type="AlphaFoldDB" id="A0A834Z4T9"/>
<dbReference type="PANTHER" id="PTHR31642:SF11">
    <property type="entry name" value="SHIKIMATE O-HYDROXYCINNAMOYLTRANSFERASE"/>
    <property type="match status" value="1"/>
</dbReference>
<dbReference type="PANTHER" id="PTHR31642">
    <property type="entry name" value="TRICHOTHECENE 3-O-ACETYLTRANSFERASE"/>
    <property type="match status" value="1"/>
</dbReference>
<dbReference type="EMBL" id="JABCRI010000009">
    <property type="protein sequence ID" value="KAF8400505.1"/>
    <property type="molecule type" value="Genomic_DNA"/>
</dbReference>
<dbReference type="Pfam" id="PF02458">
    <property type="entry name" value="Transferase"/>
    <property type="match status" value="2"/>
</dbReference>
<dbReference type="InterPro" id="IPR050317">
    <property type="entry name" value="Plant_Fungal_Acyltransferase"/>
</dbReference>
<reference evidence="4 5" key="1">
    <citation type="submission" date="2020-04" db="EMBL/GenBank/DDBJ databases">
        <title>Plant Genome Project.</title>
        <authorList>
            <person name="Zhang R.-G."/>
        </authorList>
    </citation>
    <scope>NUCLEOTIDE SEQUENCE [LARGE SCALE GENOMIC DNA]</scope>
    <source>
        <strain evidence="4">YNK0</strain>
        <tissue evidence="4">Leaf</tissue>
    </source>
</reference>
<dbReference type="Gene3D" id="3.30.559.10">
    <property type="entry name" value="Chloramphenicol acetyltransferase-like domain"/>
    <property type="match status" value="2"/>
</dbReference>
<dbReference type="GO" id="GO:0016747">
    <property type="term" value="F:acyltransferase activity, transferring groups other than amino-acyl groups"/>
    <property type="evidence" value="ECO:0007669"/>
    <property type="project" value="TreeGrafter"/>
</dbReference>
<dbReference type="OrthoDB" id="1918817at2759"/>
<sequence length="347" mass="38479">MIVNVNESTMVRPAHDTPKQRLWISNVDIDMPRMHIPSVYFYRANGSSNFFDVHVLKEALSKAIVPFYPVAGRLKRAKDGRIEIDCNGDGVLLVDAETSSVINDFGDFVPTLELKHLIPAIDHSGDISSFPLLVLQVTHFKCGGVSLGVGMLHHVADGASSLHFINPWSRQSIKSHNHDHLARGLPDDQETKMFISTDGRSRLRPAVPPGYFGNVIFQATPIAVSHLQSQPLTYVAGRIHDALVRMDDAYLRSAIDYLELQPDLTAFIRAGAQTIGLPNIRIISWAKLPIHDADFGWGRPIFMGPAGAPFDGLVFVLPSPINDGSLSLVISLQFDQMQILKKYFYDF</sequence>
<keyword evidence="2" id="KW-0808">Transferase</keyword>
<dbReference type="InterPro" id="IPR023213">
    <property type="entry name" value="CAT-like_dom_sf"/>
</dbReference>
<comment type="caution">
    <text evidence="4">The sequence shown here is derived from an EMBL/GenBank/DDBJ whole genome shotgun (WGS) entry which is preliminary data.</text>
</comment>
<evidence type="ECO:0000256" key="2">
    <source>
        <dbReference type="ARBA" id="ARBA00022679"/>
    </source>
</evidence>
<evidence type="ECO:0000256" key="1">
    <source>
        <dbReference type="ARBA" id="ARBA00009861"/>
    </source>
</evidence>
<evidence type="ECO:0000313" key="4">
    <source>
        <dbReference type="EMBL" id="KAF8400505.1"/>
    </source>
</evidence>
<name>A0A834Z4T9_TETSI</name>
<keyword evidence="5" id="KW-1185">Reference proteome</keyword>